<reference evidence="8 9" key="1">
    <citation type="submission" date="2020-04" db="EMBL/GenBank/DDBJ databases">
        <authorList>
            <person name="Pajer P."/>
            <person name="Broz P."/>
        </authorList>
    </citation>
    <scope>NUCLEOTIDE SEQUENCE [LARGE SCALE GENOMIC DNA]</scope>
    <source>
        <strain evidence="9">NRL-ATB46093</strain>
    </source>
</reference>
<comment type="similarity">
    <text evidence="7">Belongs to the binding-protein-dependent transport system permease family.</text>
</comment>
<dbReference type="AlphaFoldDB" id="A0A1G7WJQ9"/>
<evidence type="ECO:0000256" key="5">
    <source>
        <dbReference type="ARBA" id="ARBA00022989"/>
    </source>
</evidence>
<reference evidence="9" key="2">
    <citation type="submission" date="2020-06" db="EMBL/GenBank/DDBJ databases">
        <title>Isolation of Planomicrobium glaciei.</title>
        <authorList>
            <person name="Malisova L."/>
            <person name="Safrankova R."/>
            <person name="Jakubu V."/>
            <person name="Spanelova P."/>
        </authorList>
    </citation>
    <scope>NUCLEOTIDE SEQUENCE [LARGE SCALE GENOMIC DNA]</scope>
    <source>
        <strain evidence="9">NRL-ATB46093</strain>
    </source>
</reference>
<feature type="transmembrane region" description="Helical" evidence="7">
    <location>
        <begin position="214"/>
        <end position="239"/>
    </location>
</feature>
<evidence type="ECO:0000313" key="8">
    <source>
        <dbReference type="EMBL" id="QKX49972.1"/>
    </source>
</evidence>
<evidence type="ECO:0000256" key="2">
    <source>
        <dbReference type="ARBA" id="ARBA00022448"/>
    </source>
</evidence>
<dbReference type="OrthoDB" id="9784933at2"/>
<dbReference type="PANTHER" id="PTHR43744">
    <property type="entry name" value="ABC TRANSPORTER PERMEASE PROTEIN MG189-RELATED-RELATED"/>
    <property type="match status" value="1"/>
</dbReference>
<feature type="transmembrane region" description="Helical" evidence="7">
    <location>
        <begin position="274"/>
        <end position="293"/>
    </location>
</feature>
<gene>
    <name evidence="8" type="ORF">HF394_04840</name>
</gene>
<evidence type="ECO:0000256" key="1">
    <source>
        <dbReference type="ARBA" id="ARBA00004651"/>
    </source>
</evidence>
<keyword evidence="4 7" id="KW-0812">Transmembrane</keyword>
<keyword evidence="2 7" id="KW-0813">Transport</keyword>
<dbReference type="Proteomes" id="UP000509222">
    <property type="component" value="Chromosome"/>
</dbReference>
<feature type="transmembrane region" description="Helical" evidence="7">
    <location>
        <begin position="102"/>
        <end position="126"/>
    </location>
</feature>
<dbReference type="InterPro" id="IPR035906">
    <property type="entry name" value="MetI-like_sf"/>
</dbReference>
<dbReference type="InterPro" id="IPR000515">
    <property type="entry name" value="MetI-like"/>
</dbReference>
<dbReference type="CDD" id="cd06261">
    <property type="entry name" value="TM_PBP2"/>
    <property type="match status" value="1"/>
</dbReference>
<keyword evidence="6 7" id="KW-0472">Membrane</keyword>
<dbReference type="SUPFAM" id="SSF161098">
    <property type="entry name" value="MetI-like"/>
    <property type="match status" value="1"/>
</dbReference>
<proteinExistence type="inferred from homology"/>
<dbReference type="RefSeq" id="WP_115650557.1">
    <property type="nucleotide sequence ID" value="NZ_CP051177.1"/>
</dbReference>
<organism evidence="8 9">
    <name type="scientific">Planococcus glaciei</name>
    <dbReference type="NCBI Taxonomy" id="459472"/>
    <lineage>
        <taxon>Bacteria</taxon>
        <taxon>Bacillati</taxon>
        <taxon>Bacillota</taxon>
        <taxon>Bacilli</taxon>
        <taxon>Bacillales</taxon>
        <taxon>Caryophanaceae</taxon>
        <taxon>Planococcus</taxon>
    </lineage>
</organism>
<keyword evidence="3" id="KW-1003">Cell membrane</keyword>
<protein>
    <submittedName>
        <fullName evidence="8">Carbohydrate ABC transporter permease</fullName>
    </submittedName>
</protein>
<feature type="transmembrane region" description="Helical" evidence="7">
    <location>
        <begin position="39"/>
        <end position="63"/>
    </location>
</feature>
<name>A0A1G7WJQ9_9BACL</name>
<dbReference type="GO" id="GO:0005886">
    <property type="term" value="C:plasma membrane"/>
    <property type="evidence" value="ECO:0007669"/>
    <property type="project" value="UniProtKB-SubCell"/>
</dbReference>
<accession>A0A1G7WJQ9</accession>
<dbReference type="Pfam" id="PF00528">
    <property type="entry name" value="BPD_transp_1"/>
    <property type="match status" value="1"/>
</dbReference>
<evidence type="ECO:0000256" key="7">
    <source>
        <dbReference type="RuleBase" id="RU363032"/>
    </source>
</evidence>
<dbReference type="EMBL" id="CP051177">
    <property type="protein sequence ID" value="QKX49972.1"/>
    <property type="molecule type" value="Genomic_DNA"/>
</dbReference>
<feature type="transmembrane region" description="Helical" evidence="7">
    <location>
        <begin position="138"/>
        <end position="159"/>
    </location>
</feature>
<comment type="subcellular location">
    <subcellularLocation>
        <location evidence="1 7">Cell membrane</location>
        <topology evidence="1 7">Multi-pass membrane protein</topology>
    </subcellularLocation>
</comment>
<dbReference type="Gene3D" id="1.10.3720.10">
    <property type="entry name" value="MetI-like"/>
    <property type="match status" value="1"/>
</dbReference>
<evidence type="ECO:0000256" key="4">
    <source>
        <dbReference type="ARBA" id="ARBA00022692"/>
    </source>
</evidence>
<dbReference type="STRING" id="459472.SAMN04487975_101290"/>
<dbReference type="PROSITE" id="PS50928">
    <property type="entry name" value="ABC_TM1"/>
    <property type="match status" value="1"/>
</dbReference>
<keyword evidence="5 7" id="KW-1133">Transmembrane helix</keyword>
<sequence length="308" mass="35199">MDKPTDNLDYLDKADNLKTIETANENPSFFEHRGNRKNILVVFNFVLLAIGSLLILSPLWWMFATSLKTMAEVMSFPPSFWPEDWLFSNYIKTWEAAPFTRYTINTLTITILVVIGNVLSNSFIAYGFAKIPFRGKNILFAIVLATMMIPGFVTLIPQYVLFANLGWVNTYYPLIVPAFFGSAFNIFLLRQFYMTIPTELIEAAKMEGANHFYIWWKIGLPLTKPAIATVAIFSFNGAWNDFLGPLLYLNDENLYTLQIGLQVFKGQLSTQWNYLMAGSLLVLLPVILIFFFFQKYFIQGINLQSGGK</sequence>
<dbReference type="PANTHER" id="PTHR43744:SF8">
    <property type="entry name" value="SN-GLYCEROL-3-PHOSPHATE TRANSPORT SYSTEM PERMEASE PROTEIN UGPE"/>
    <property type="match status" value="1"/>
</dbReference>
<evidence type="ECO:0000313" key="9">
    <source>
        <dbReference type="Proteomes" id="UP000509222"/>
    </source>
</evidence>
<keyword evidence="9" id="KW-1185">Reference proteome</keyword>
<feature type="transmembrane region" description="Helical" evidence="7">
    <location>
        <begin position="171"/>
        <end position="193"/>
    </location>
</feature>
<evidence type="ECO:0000256" key="3">
    <source>
        <dbReference type="ARBA" id="ARBA00022475"/>
    </source>
</evidence>
<dbReference type="GO" id="GO:0055085">
    <property type="term" value="P:transmembrane transport"/>
    <property type="evidence" value="ECO:0007669"/>
    <property type="project" value="InterPro"/>
</dbReference>
<dbReference type="eggNOG" id="COG0395">
    <property type="taxonomic scope" value="Bacteria"/>
</dbReference>
<evidence type="ECO:0000256" key="6">
    <source>
        <dbReference type="ARBA" id="ARBA00023136"/>
    </source>
</evidence>